<dbReference type="EMBL" id="JAALLZ010000030">
    <property type="protein sequence ID" value="NGU31834.1"/>
    <property type="molecule type" value="Genomic_DNA"/>
</dbReference>
<keyword evidence="1" id="KW-1133">Transmembrane helix</keyword>
<reference evidence="2 5" key="2">
    <citation type="submission" date="2020-02" db="EMBL/GenBank/DDBJ databases">
        <title>Genomic Insights into the Phylogeny and Genetic Plasticity of the Human and Animal Enteric Pathogen Clostridium perfringens.</title>
        <authorList>
            <person name="Feng Y."/>
            <person name="Hu Y."/>
        </authorList>
    </citation>
    <scope>NUCLEOTIDE SEQUENCE [LARGE SCALE GENOMIC DNA]</scope>
    <source>
        <strain evidence="2 5">CP-40</strain>
    </source>
</reference>
<keyword evidence="1" id="KW-0472">Membrane</keyword>
<evidence type="ECO:0000313" key="3">
    <source>
        <dbReference type="EMBL" id="SQB58058.1"/>
    </source>
</evidence>
<evidence type="ECO:0000313" key="5">
    <source>
        <dbReference type="Proteomes" id="UP000481454"/>
    </source>
</evidence>
<dbReference type="AlphaFoldDB" id="A0A2X2XX56"/>
<evidence type="ECO:0000256" key="1">
    <source>
        <dbReference type="SAM" id="Phobius"/>
    </source>
</evidence>
<accession>A0A2X2XX56</accession>
<feature type="transmembrane region" description="Helical" evidence="1">
    <location>
        <begin position="48"/>
        <end position="68"/>
    </location>
</feature>
<dbReference type="EMBL" id="UAWG01000001">
    <property type="protein sequence ID" value="SQB58058.1"/>
    <property type="molecule type" value="Genomic_DNA"/>
</dbReference>
<evidence type="ECO:0000313" key="2">
    <source>
        <dbReference type="EMBL" id="NGU31834.1"/>
    </source>
</evidence>
<dbReference type="Proteomes" id="UP000249986">
    <property type="component" value="Unassembled WGS sequence"/>
</dbReference>
<gene>
    <name evidence="2" type="ORF">G6Z34_17410</name>
    <name evidence="3" type="ORF">NCTC10719_00655</name>
</gene>
<name>A0A2X2XX56_CLOPF</name>
<feature type="transmembrane region" description="Helical" evidence="1">
    <location>
        <begin position="6"/>
        <end position="28"/>
    </location>
</feature>
<keyword evidence="1" id="KW-0812">Transmembrane</keyword>
<proteinExistence type="predicted"/>
<evidence type="ECO:0000313" key="4">
    <source>
        <dbReference type="Proteomes" id="UP000249986"/>
    </source>
</evidence>
<reference evidence="3 4" key="1">
    <citation type="submission" date="2018-06" db="EMBL/GenBank/DDBJ databases">
        <authorList>
            <consortium name="Pathogen Informatics"/>
            <person name="Doyle S."/>
        </authorList>
    </citation>
    <scope>NUCLEOTIDE SEQUENCE [LARGE SCALE GENOMIC DNA]</scope>
    <source>
        <strain evidence="3 4">NCTC10719</strain>
    </source>
</reference>
<dbReference type="Proteomes" id="UP000481454">
    <property type="component" value="Unassembled WGS sequence"/>
</dbReference>
<protein>
    <submittedName>
        <fullName evidence="3">Uncharacterized protein</fullName>
    </submittedName>
</protein>
<sequence>MDSLVNIATLVLTAFQLGGGVAFVYCLIKAGYKCFGEKQHFSEAKGDLLRGVFGLVLIVGAFKLSEWIQSMIKF</sequence>
<organism evidence="3 4">
    <name type="scientific">Clostridium perfringens</name>
    <dbReference type="NCBI Taxonomy" id="1502"/>
    <lineage>
        <taxon>Bacteria</taxon>
        <taxon>Bacillati</taxon>
        <taxon>Bacillota</taxon>
        <taxon>Clostridia</taxon>
        <taxon>Eubacteriales</taxon>
        <taxon>Clostridiaceae</taxon>
        <taxon>Clostridium</taxon>
    </lineage>
</organism>
<dbReference type="RefSeq" id="WP_003457675.1">
    <property type="nucleotide sequence ID" value="NZ_CABEEO010000003.1"/>
</dbReference>